<accession>A0AAN6SD19</accession>
<organism evidence="1 2">
    <name type="scientific">Pseudoneurospora amorphoporcata</name>
    <dbReference type="NCBI Taxonomy" id="241081"/>
    <lineage>
        <taxon>Eukaryota</taxon>
        <taxon>Fungi</taxon>
        <taxon>Dikarya</taxon>
        <taxon>Ascomycota</taxon>
        <taxon>Pezizomycotina</taxon>
        <taxon>Sordariomycetes</taxon>
        <taxon>Sordariomycetidae</taxon>
        <taxon>Sordariales</taxon>
        <taxon>Sordariaceae</taxon>
        <taxon>Pseudoneurospora</taxon>
    </lineage>
</organism>
<dbReference type="AlphaFoldDB" id="A0AAN6SD19"/>
<gene>
    <name evidence="1" type="ORF">QBC32DRAFT_372474</name>
</gene>
<comment type="caution">
    <text evidence="1">The sequence shown here is derived from an EMBL/GenBank/DDBJ whole genome shotgun (WGS) entry which is preliminary data.</text>
</comment>
<reference evidence="1" key="2">
    <citation type="submission" date="2023-06" db="EMBL/GenBank/DDBJ databases">
        <authorList>
            <consortium name="Lawrence Berkeley National Laboratory"/>
            <person name="Mondo S.J."/>
            <person name="Hensen N."/>
            <person name="Bonometti L."/>
            <person name="Westerberg I."/>
            <person name="Brannstrom I.O."/>
            <person name="Guillou S."/>
            <person name="Cros-Aarteil S."/>
            <person name="Calhoun S."/>
            <person name="Haridas S."/>
            <person name="Kuo A."/>
            <person name="Pangilinan J."/>
            <person name="Riley R."/>
            <person name="Labutti K."/>
            <person name="Andreopoulos B."/>
            <person name="Lipzen A."/>
            <person name="Chen C."/>
            <person name="Yanf M."/>
            <person name="Daum C."/>
            <person name="Ng V."/>
            <person name="Clum A."/>
            <person name="Steindorff A."/>
            <person name="Ohm R."/>
            <person name="Martin F."/>
            <person name="Silar P."/>
            <person name="Natvig D."/>
            <person name="Lalanne C."/>
            <person name="Gautier V."/>
            <person name="Ament-Velasquez S.L."/>
            <person name="Kruys A."/>
            <person name="Hutchinson M.I."/>
            <person name="Powell A.J."/>
            <person name="Barry K."/>
            <person name="Miller A.N."/>
            <person name="Grigoriev I.V."/>
            <person name="Debuchy R."/>
            <person name="Gladieux P."/>
            <person name="Thoren M.H."/>
            <person name="Johannesson H."/>
        </authorList>
    </citation>
    <scope>NUCLEOTIDE SEQUENCE</scope>
    <source>
        <strain evidence="1">CBS 626.80</strain>
    </source>
</reference>
<dbReference type="Proteomes" id="UP001303222">
    <property type="component" value="Unassembled WGS sequence"/>
</dbReference>
<evidence type="ECO:0000313" key="1">
    <source>
        <dbReference type="EMBL" id="KAK3949802.1"/>
    </source>
</evidence>
<proteinExistence type="predicted"/>
<evidence type="ECO:0000313" key="2">
    <source>
        <dbReference type="Proteomes" id="UP001303222"/>
    </source>
</evidence>
<name>A0AAN6SD19_9PEZI</name>
<sequence>MARRTLVDFPEELLQAILAECRTWIHPSLKNTDAEPIDFDTYSDFHLRLDYVEYLPAHTSTSAPDSTRMQSTEHRPEIPCISPKQKARFKTLILNDYSRSYQTLESLWLNSNSINKNESYMNSLVIDRLHISLKPHQSSLKSLRIGLAVTPFAYAATYRPLPGVLDVPTGSGFGLHHGVIPNFREYRSLEHLHLSSIFAGHEGFAGRRNCCKSPDLLEGLHKEVDGLLPPRLTRITLDVGCECALRHCPCFPLDDLEGRPVCHLLCPLDGDVWAFLITLARRAKDTKARLRQIHVNYCVRPFALPMPLEDLPEEYNWDWTPPDRNVDFSPWEYLNHLKKKVEKHGFVFTYSGLEPICGVPRTHLQRPKISESETSEIRARILRWHDLRLFDYEDEMCSEHIWTVVRSG</sequence>
<reference evidence="1" key="1">
    <citation type="journal article" date="2023" name="Mol. Phylogenet. Evol.">
        <title>Genome-scale phylogeny and comparative genomics of the fungal order Sordariales.</title>
        <authorList>
            <person name="Hensen N."/>
            <person name="Bonometti L."/>
            <person name="Westerberg I."/>
            <person name="Brannstrom I.O."/>
            <person name="Guillou S."/>
            <person name="Cros-Aarteil S."/>
            <person name="Calhoun S."/>
            <person name="Haridas S."/>
            <person name="Kuo A."/>
            <person name="Mondo S."/>
            <person name="Pangilinan J."/>
            <person name="Riley R."/>
            <person name="LaButti K."/>
            <person name="Andreopoulos B."/>
            <person name="Lipzen A."/>
            <person name="Chen C."/>
            <person name="Yan M."/>
            <person name="Daum C."/>
            <person name="Ng V."/>
            <person name="Clum A."/>
            <person name="Steindorff A."/>
            <person name="Ohm R.A."/>
            <person name="Martin F."/>
            <person name="Silar P."/>
            <person name="Natvig D.O."/>
            <person name="Lalanne C."/>
            <person name="Gautier V."/>
            <person name="Ament-Velasquez S.L."/>
            <person name="Kruys A."/>
            <person name="Hutchinson M.I."/>
            <person name="Powell A.J."/>
            <person name="Barry K."/>
            <person name="Miller A.N."/>
            <person name="Grigoriev I.V."/>
            <person name="Debuchy R."/>
            <person name="Gladieux P."/>
            <person name="Hiltunen Thoren M."/>
            <person name="Johannesson H."/>
        </authorList>
    </citation>
    <scope>NUCLEOTIDE SEQUENCE</scope>
    <source>
        <strain evidence="1">CBS 626.80</strain>
    </source>
</reference>
<dbReference type="EMBL" id="MU859200">
    <property type="protein sequence ID" value="KAK3949802.1"/>
    <property type="molecule type" value="Genomic_DNA"/>
</dbReference>
<keyword evidence="2" id="KW-1185">Reference proteome</keyword>
<protein>
    <submittedName>
        <fullName evidence="1">Uncharacterized protein</fullName>
    </submittedName>
</protein>